<protein>
    <submittedName>
        <fullName evidence="2">RCG43242</fullName>
    </submittedName>
</protein>
<feature type="region of interest" description="Disordered" evidence="1">
    <location>
        <begin position="1"/>
        <end position="21"/>
    </location>
</feature>
<dbReference type="Proteomes" id="UP000234681">
    <property type="component" value="Chromosome 16"/>
</dbReference>
<reference evidence="2 3" key="1">
    <citation type="submission" date="2005-09" db="EMBL/GenBank/DDBJ databases">
        <authorList>
            <person name="Mural R.J."/>
            <person name="Li P.W."/>
            <person name="Adams M.D."/>
            <person name="Amanatides P.G."/>
            <person name="Baden-Tillson H."/>
            <person name="Barnstead M."/>
            <person name="Chin S.H."/>
            <person name="Dew I."/>
            <person name="Evans C.A."/>
            <person name="Ferriera S."/>
            <person name="Flanigan M."/>
            <person name="Fosler C."/>
            <person name="Glodek A."/>
            <person name="Gu Z."/>
            <person name="Holt R.A."/>
            <person name="Jennings D."/>
            <person name="Kraft C.L."/>
            <person name="Lu F."/>
            <person name="Nguyen T."/>
            <person name="Nusskern D.R."/>
            <person name="Pfannkoch C.M."/>
            <person name="Sitter C."/>
            <person name="Sutton G.G."/>
            <person name="Venter J.C."/>
            <person name="Wang Z."/>
            <person name="Woodage T."/>
            <person name="Zheng X.H."/>
            <person name="Zhong F."/>
        </authorList>
    </citation>
    <scope>NUCLEOTIDE SEQUENCE [LARGE SCALE GENOMIC DNA]</scope>
    <source>
        <strain>BN</strain>
        <strain evidence="3">Sprague-Dawley</strain>
    </source>
</reference>
<proteinExistence type="predicted"/>
<evidence type="ECO:0000256" key="1">
    <source>
        <dbReference type="SAM" id="MobiDB-lite"/>
    </source>
</evidence>
<evidence type="ECO:0000313" key="3">
    <source>
        <dbReference type="Proteomes" id="UP000234681"/>
    </source>
</evidence>
<accession>A6IVN9</accession>
<sequence length="21" mass="2286">MAGKTLPSPPHTSHRSALLRQ</sequence>
<dbReference type="AlphaFoldDB" id="A6IVN9"/>
<evidence type="ECO:0000313" key="2">
    <source>
        <dbReference type="EMBL" id="EDM09183.1"/>
    </source>
</evidence>
<organism evidence="2 3">
    <name type="scientific">Rattus norvegicus</name>
    <name type="common">Rat</name>
    <dbReference type="NCBI Taxonomy" id="10116"/>
    <lineage>
        <taxon>Eukaryota</taxon>
        <taxon>Metazoa</taxon>
        <taxon>Chordata</taxon>
        <taxon>Craniata</taxon>
        <taxon>Vertebrata</taxon>
        <taxon>Euteleostomi</taxon>
        <taxon>Mammalia</taxon>
        <taxon>Eutheria</taxon>
        <taxon>Euarchontoglires</taxon>
        <taxon>Glires</taxon>
        <taxon>Rodentia</taxon>
        <taxon>Myomorpha</taxon>
        <taxon>Muroidea</taxon>
        <taxon>Muridae</taxon>
        <taxon>Murinae</taxon>
        <taxon>Rattus</taxon>
    </lineage>
</organism>
<name>A6IVN9_RAT</name>
<gene>
    <name evidence="2" type="ORF">rCG_43242</name>
</gene>
<dbReference type="EMBL" id="CH473970">
    <property type="protein sequence ID" value="EDM09183.1"/>
    <property type="molecule type" value="Genomic_DNA"/>
</dbReference>
<feature type="non-terminal residue" evidence="2">
    <location>
        <position position="21"/>
    </location>
</feature>